<gene>
    <name evidence="1" type="ORF">PFDG_04774</name>
</gene>
<accession>A0A0L7M8T3</accession>
<name>A0A0L7M8T3_PLAF4</name>
<reference evidence="2" key="2">
    <citation type="submission" date="2006-09" db="EMBL/GenBank/DDBJ databases">
        <title>The genome sequence of Plasmodium falciparum Dd2.</title>
        <authorList>
            <consortium name="The Broad Institute Genome Sequencing Platform"/>
            <person name="Birren B."/>
            <person name="Lander E."/>
            <person name="Galagan J."/>
            <person name="Nusbaum C."/>
            <person name="Devon K."/>
            <person name="Henn M."/>
            <person name="Jaffe D."/>
            <person name="Butler J."/>
            <person name="Alvarez P."/>
            <person name="Gnerre S."/>
            <person name="Grabherr M."/>
            <person name="Kleber M."/>
            <person name="Mauceli E."/>
            <person name="Brockman W."/>
            <person name="MacCallum I.A."/>
            <person name="Rounsley S."/>
            <person name="Young S."/>
            <person name="LaButti K."/>
            <person name="Pushparaj V."/>
            <person name="DeCaprio D."/>
            <person name="Crawford M."/>
            <person name="Koehrsen M."/>
            <person name="Engels R."/>
            <person name="Montgomery P."/>
            <person name="Pearson M."/>
            <person name="Howarth C."/>
            <person name="Larson L."/>
            <person name="Luoma S."/>
            <person name="White J."/>
            <person name="Kodira C."/>
            <person name="Zeng Q."/>
            <person name="O'Leary S."/>
            <person name="Yandava C."/>
            <person name="Alvarado L."/>
            <person name="Wirth D."/>
            <person name="Volkman S."/>
            <person name="Hartl D."/>
        </authorList>
    </citation>
    <scope>NUCLEOTIDE SEQUENCE [LARGE SCALE GENOMIC DNA]</scope>
</reference>
<protein>
    <submittedName>
        <fullName evidence="1">Uncharacterized protein</fullName>
    </submittedName>
</protein>
<dbReference type="EMBL" id="GG702044">
    <property type="protein sequence ID" value="KOB89226.1"/>
    <property type="molecule type" value="Genomic_DNA"/>
</dbReference>
<feature type="non-terminal residue" evidence="1">
    <location>
        <position position="1"/>
    </location>
</feature>
<dbReference type="KEGG" id="pfd:PFDG_04774"/>
<evidence type="ECO:0000313" key="1">
    <source>
        <dbReference type="EMBL" id="KOB89226.1"/>
    </source>
</evidence>
<sequence>PGSRTNRFLGSTPDWPARLHPPEVALRAGDAFFQRTQAGLISKIQKRKGAKNLNQKRIKIILMKTNKTRILKKKSKEKGMKKKRKITNPIFYLNPSDFLTHGRRKENGILRNIKIN</sequence>
<proteinExistence type="predicted"/>
<dbReference type="Proteomes" id="UP000054282">
    <property type="component" value="Unassembled WGS sequence"/>
</dbReference>
<dbReference type="AlphaFoldDB" id="A0A0L7M8T3"/>
<organism evidence="1 2">
    <name type="scientific">Plasmodium falciparum (isolate Dd2)</name>
    <dbReference type="NCBI Taxonomy" id="57267"/>
    <lineage>
        <taxon>Eukaryota</taxon>
        <taxon>Sar</taxon>
        <taxon>Alveolata</taxon>
        <taxon>Apicomplexa</taxon>
        <taxon>Aconoidasida</taxon>
        <taxon>Haemosporida</taxon>
        <taxon>Plasmodiidae</taxon>
        <taxon>Plasmodium</taxon>
        <taxon>Plasmodium (Laverania)</taxon>
    </lineage>
</organism>
<reference evidence="2" key="1">
    <citation type="submission" date="2006-09" db="EMBL/GenBank/DDBJ databases">
        <title>Annotation of Plasmodium falciparum Dd2.</title>
        <authorList>
            <consortium name="The Broad Institute Genome Sequencing Platform"/>
            <person name="Volkman S.K."/>
            <person name="Neafsey D.E."/>
            <person name="Dash A.P."/>
            <person name="Chitnis C.E."/>
            <person name="Hartl D.L."/>
            <person name="Young S.K."/>
            <person name="Zeng Q."/>
            <person name="Koehrsen M."/>
            <person name="Alvarado L."/>
            <person name="Berlin A."/>
            <person name="Borenstein D."/>
            <person name="Chapman S.B."/>
            <person name="Chen Z."/>
            <person name="Engels R."/>
            <person name="Freedman E."/>
            <person name="Gellesch M."/>
            <person name="Goldberg J."/>
            <person name="Griggs A."/>
            <person name="Gujja S."/>
            <person name="Heilman E.R."/>
            <person name="Heiman D.I."/>
            <person name="Howarth C."/>
            <person name="Jen D."/>
            <person name="Larson L."/>
            <person name="Mehta T."/>
            <person name="Neiman D."/>
            <person name="Park D."/>
            <person name="Pearson M."/>
            <person name="Roberts A."/>
            <person name="Saif S."/>
            <person name="Shea T."/>
            <person name="Shenoy N."/>
            <person name="Sisk P."/>
            <person name="Stolte C."/>
            <person name="Sykes S."/>
            <person name="Walk T."/>
            <person name="White J."/>
            <person name="Yandava C."/>
            <person name="Haas B."/>
            <person name="Henn M.R."/>
            <person name="Nusbaum C."/>
            <person name="Birren B."/>
        </authorList>
    </citation>
    <scope>NUCLEOTIDE SEQUENCE [LARGE SCALE GENOMIC DNA]</scope>
</reference>
<evidence type="ECO:0000313" key="2">
    <source>
        <dbReference type="Proteomes" id="UP000054282"/>
    </source>
</evidence>